<proteinExistence type="predicted"/>
<feature type="compositionally biased region" description="Polar residues" evidence="1">
    <location>
        <begin position="70"/>
        <end position="83"/>
    </location>
</feature>
<dbReference type="Proteomes" id="UP000054560">
    <property type="component" value="Unassembled WGS sequence"/>
</dbReference>
<feature type="compositionally biased region" description="Basic residues" evidence="1">
    <location>
        <begin position="110"/>
        <end position="121"/>
    </location>
</feature>
<feature type="compositionally biased region" description="Basic and acidic residues" evidence="1">
    <location>
        <begin position="17"/>
        <end position="42"/>
    </location>
</feature>
<accession>A0A0L0FHF6</accession>
<gene>
    <name evidence="2" type="ORF">SARC_11581</name>
</gene>
<keyword evidence="3" id="KW-1185">Reference proteome</keyword>
<dbReference type="GeneID" id="25912085"/>
<evidence type="ECO:0000313" key="3">
    <source>
        <dbReference type="Proteomes" id="UP000054560"/>
    </source>
</evidence>
<feature type="region of interest" description="Disordered" evidence="1">
    <location>
        <begin position="1"/>
        <end position="223"/>
    </location>
</feature>
<evidence type="ECO:0000313" key="2">
    <source>
        <dbReference type="EMBL" id="KNC75906.1"/>
    </source>
</evidence>
<organism evidence="2 3">
    <name type="scientific">Sphaeroforma arctica JP610</name>
    <dbReference type="NCBI Taxonomy" id="667725"/>
    <lineage>
        <taxon>Eukaryota</taxon>
        <taxon>Ichthyosporea</taxon>
        <taxon>Ichthyophonida</taxon>
        <taxon>Sphaeroforma</taxon>
    </lineage>
</organism>
<evidence type="ECO:0000256" key="1">
    <source>
        <dbReference type="SAM" id="MobiDB-lite"/>
    </source>
</evidence>
<dbReference type="EMBL" id="KQ243363">
    <property type="protein sequence ID" value="KNC75906.1"/>
    <property type="molecule type" value="Genomic_DNA"/>
</dbReference>
<feature type="compositionally biased region" description="Basic and acidic residues" evidence="1">
    <location>
        <begin position="142"/>
        <end position="152"/>
    </location>
</feature>
<protein>
    <submittedName>
        <fullName evidence="2">Uncharacterized protein</fullName>
    </submittedName>
</protein>
<reference evidence="2 3" key="1">
    <citation type="submission" date="2011-02" db="EMBL/GenBank/DDBJ databases">
        <title>The Genome Sequence of Sphaeroforma arctica JP610.</title>
        <authorList>
            <consortium name="The Broad Institute Genome Sequencing Platform"/>
            <person name="Russ C."/>
            <person name="Cuomo C."/>
            <person name="Young S.K."/>
            <person name="Zeng Q."/>
            <person name="Gargeya S."/>
            <person name="Alvarado L."/>
            <person name="Berlin A."/>
            <person name="Chapman S.B."/>
            <person name="Chen Z."/>
            <person name="Freedman E."/>
            <person name="Gellesch M."/>
            <person name="Goldberg J."/>
            <person name="Griggs A."/>
            <person name="Gujja S."/>
            <person name="Heilman E."/>
            <person name="Heiman D."/>
            <person name="Howarth C."/>
            <person name="Mehta T."/>
            <person name="Neiman D."/>
            <person name="Pearson M."/>
            <person name="Roberts A."/>
            <person name="Saif S."/>
            <person name="Shea T."/>
            <person name="Shenoy N."/>
            <person name="Sisk P."/>
            <person name="Stolte C."/>
            <person name="Sykes S."/>
            <person name="White J."/>
            <person name="Yandava C."/>
            <person name="Burger G."/>
            <person name="Gray M.W."/>
            <person name="Holland P.W.H."/>
            <person name="King N."/>
            <person name="Lang F.B.F."/>
            <person name="Roger A.J."/>
            <person name="Ruiz-Trillo I."/>
            <person name="Haas B."/>
            <person name="Nusbaum C."/>
            <person name="Birren B."/>
        </authorList>
    </citation>
    <scope>NUCLEOTIDE SEQUENCE [LARGE SCALE GENOMIC DNA]</scope>
    <source>
        <strain evidence="2 3">JP610</strain>
    </source>
</reference>
<feature type="compositionally biased region" description="Basic residues" evidence="1">
    <location>
        <begin position="1"/>
        <end position="11"/>
    </location>
</feature>
<dbReference type="RefSeq" id="XP_014149808.1">
    <property type="nucleotide sequence ID" value="XM_014294333.1"/>
</dbReference>
<name>A0A0L0FHF6_9EUKA</name>
<sequence length="265" mass="29944">MPSLRQSRRQKQLAPESRGRKDLEPCRAKRPESSQGALHEEFESSIVKGRSGTRTDAAFHANKEILRQAFLSSQQQPNTSPVSPQDGLVQEETPSSRLREASQEIDRRTTMKARPLKRPKQCRQQSKQDKDRQSTAQQLMRQQRELLEKYEQRLNQLQPRESSEDETLSFTIAGQGAERPGIGYQSPIVVSDNEPSTSPKEIPHFPEFIPGQPRAAGDPHGQEALTSRRARLGGSFQTQRQNIQFVREALNESPITQTLTPSPSK</sequence>
<feature type="compositionally biased region" description="Basic and acidic residues" evidence="1">
    <location>
        <begin position="97"/>
        <end position="109"/>
    </location>
</feature>
<dbReference type="AlphaFoldDB" id="A0A0L0FHF6"/>